<dbReference type="Pfam" id="PF00230">
    <property type="entry name" value="MIP"/>
    <property type="match status" value="1"/>
</dbReference>
<dbReference type="PANTHER" id="PTHR45665:SF9">
    <property type="entry name" value="AQUAPORIN-8"/>
    <property type="match status" value="1"/>
</dbReference>
<dbReference type="GO" id="GO:0019755">
    <property type="term" value="P:one-carbon compound transport"/>
    <property type="evidence" value="ECO:0007669"/>
    <property type="project" value="UniProtKB-ARBA"/>
</dbReference>
<evidence type="ECO:0000256" key="6">
    <source>
        <dbReference type="ARBA" id="ARBA00023136"/>
    </source>
</evidence>
<dbReference type="GO" id="GO:0005737">
    <property type="term" value="C:cytoplasm"/>
    <property type="evidence" value="ECO:0007669"/>
    <property type="project" value="UniProtKB-ARBA"/>
</dbReference>
<evidence type="ECO:0000256" key="3">
    <source>
        <dbReference type="ARBA" id="ARBA00022692"/>
    </source>
</evidence>
<dbReference type="GO" id="GO:0015250">
    <property type="term" value="F:water channel activity"/>
    <property type="evidence" value="ECO:0007669"/>
    <property type="project" value="TreeGrafter"/>
</dbReference>
<dbReference type="Gene3D" id="1.20.1080.10">
    <property type="entry name" value="Glycerol uptake facilitator protein"/>
    <property type="match status" value="1"/>
</dbReference>
<keyword evidence="4" id="KW-0677">Repeat</keyword>
<feature type="transmembrane region" description="Helical" evidence="7">
    <location>
        <begin position="66"/>
        <end position="85"/>
    </location>
</feature>
<keyword evidence="3 7" id="KW-0812">Transmembrane</keyword>
<evidence type="ECO:0000256" key="5">
    <source>
        <dbReference type="ARBA" id="ARBA00022989"/>
    </source>
</evidence>
<reference evidence="8" key="1">
    <citation type="journal article" date="2020" name="Nature">
        <title>Giant virus diversity and host interactions through global metagenomics.</title>
        <authorList>
            <person name="Schulz F."/>
            <person name="Roux S."/>
            <person name="Paez-Espino D."/>
            <person name="Jungbluth S."/>
            <person name="Walsh D.A."/>
            <person name="Denef V.J."/>
            <person name="McMahon K.D."/>
            <person name="Konstantinidis K.T."/>
            <person name="Eloe-Fadrosh E.A."/>
            <person name="Kyrpides N.C."/>
            <person name="Woyke T."/>
        </authorList>
    </citation>
    <scope>NUCLEOTIDE SEQUENCE</scope>
    <source>
        <strain evidence="8">GVMAG-M-3300024258-14</strain>
    </source>
</reference>
<evidence type="ECO:0000313" key="8">
    <source>
        <dbReference type="EMBL" id="QHT93740.1"/>
    </source>
</evidence>
<dbReference type="InterPro" id="IPR023271">
    <property type="entry name" value="Aquaporin-like"/>
</dbReference>
<keyword evidence="5 7" id="KW-1133">Transmembrane helix</keyword>
<keyword evidence="2" id="KW-0813">Transport</keyword>
<evidence type="ECO:0000256" key="7">
    <source>
        <dbReference type="SAM" id="Phobius"/>
    </source>
</evidence>
<name>A0A6C0IMC3_9ZZZZ</name>
<evidence type="ECO:0000256" key="4">
    <source>
        <dbReference type="ARBA" id="ARBA00022737"/>
    </source>
</evidence>
<keyword evidence="6 7" id="KW-0472">Membrane</keyword>
<dbReference type="InterPro" id="IPR000425">
    <property type="entry name" value="MIP"/>
</dbReference>
<dbReference type="GO" id="GO:0016020">
    <property type="term" value="C:membrane"/>
    <property type="evidence" value="ECO:0007669"/>
    <property type="project" value="InterPro"/>
</dbReference>
<feature type="transmembrane region" description="Helical" evidence="7">
    <location>
        <begin position="26"/>
        <end position="46"/>
    </location>
</feature>
<dbReference type="EMBL" id="MN740210">
    <property type="protein sequence ID" value="QHT93740.1"/>
    <property type="molecule type" value="Genomic_DNA"/>
</dbReference>
<dbReference type="SUPFAM" id="SSF81338">
    <property type="entry name" value="Aquaporin-like"/>
    <property type="match status" value="1"/>
</dbReference>
<protein>
    <recommendedName>
        <fullName evidence="9">Major intrinsic protein</fullName>
    </recommendedName>
</protein>
<sequence>MLLKKYLTEFLGTHILAHVIFKTGNWLAIGSALAIIVYLGGPISGGSFNPAVSIAMFFSKQIKMDYLIPTVVAQVLGAISAKMLLKYTK</sequence>
<comment type="subcellular location">
    <subcellularLocation>
        <location evidence="1">Endomembrane system</location>
        <topology evidence="1">Multi-pass membrane protein</topology>
    </subcellularLocation>
</comment>
<evidence type="ECO:0008006" key="9">
    <source>
        <dbReference type="Google" id="ProtNLM"/>
    </source>
</evidence>
<dbReference type="PANTHER" id="PTHR45665">
    <property type="entry name" value="AQUAPORIN-8"/>
    <property type="match status" value="1"/>
</dbReference>
<organism evidence="8">
    <name type="scientific">viral metagenome</name>
    <dbReference type="NCBI Taxonomy" id="1070528"/>
    <lineage>
        <taxon>unclassified sequences</taxon>
        <taxon>metagenomes</taxon>
        <taxon>organismal metagenomes</taxon>
    </lineage>
</organism>
<evidence type="ECO:0000256" key="1">
    <source>
        <dbReference type="ARBA" id="ARBA00004127"/>
    </source>
</evidence>
<dbReference type="InterPro" id="IPR034294">
    <property type="entry name" value="Aquaporin_transptr"/>
</dbReference>
<proteinExistence type="predicted"/>
<evidence type="ECO:0000256" key="2">
    <source>
        <dbReference type="ARBA" id="ARBA00022448"/>
    </source>
</evidence>
<accession>A0A6C0IMC3</accession>
<dbReference type="GO" id="GO:0012505">
    <property type="term" value="C:endomembrane system"/>
    <property type="evidence" value="ECO:0007669"/>
    <property type="project" value="UniProtKB-SubCell"/>
</dbReference>
<dbReference type="AlphaFoldDB" id="A0A6C0IMC3"/>